<keyword evidence="2" id="KW-1185">Reference proteome</keyword>
<gene>
    <name evidence="1" type="ORF">L3Q82_005671</name>
</gene>
<name>A0ACB8V686_9TELE</name>
<dbReference type="Proteomes" id="UP000831701">
    <property type="component" value="Chromosome 24"/>
</dbReference>
<evidence type="ECO:0000313" key="1">
    <source>
        <dbReference type="EMBL" id="KAI3351107.1"/>
    </source>
</evidence>
<organism evidence="1 2">
    <name type="scientific">Scortum barcoo</name>
    <name type="common">barcoo grunter</name>
    <dbReference type="NCBI Taxonomy" id="214431"/>
    <lineage>
        <taxon>Eukaryota</taxon>
        <taxon>Metazoa</taxon>
        <taxon>Chordata</taxon>
        <taxon>Craniata</taxon>
        <taxon>Vertebrata</taxon>
        <taxon>Euteleostomi</taxon>
        <taxon>Actinopterygii</taxon>
        <taxon>Neopterygii</taxon>
        <taxon>Teleostei</taxon>
        <taxon>Neoteleostei</taxon>
        <taxon>Acanthomorphata</taxon>
        <taxon>Eupercaria</taxon>
        <taxon>Centrarchiformes</taxon>
        <taxon>Terapontoidei</taxon>
        <taxon>Terapontidae</taxon>
        <taxon>Scortum</taxon>
    </lineage>
</organism>
<proteinExistence type="predicted"/>
<evidence type="ECO:0000313" key="2">
    <source>
        <dbReference type="Proteomes" id="UP000831701"/>
    </source>
</evidence>
<accession>A0ACB8V686</accession>
<sequence>MMIMEVSMENVFDEQCLSINASKRKKSADKGQRGGKTRKTLQSLSDEEEEAELTVSQEERITSYSVEKIRRFLAETERAFGPQSVELHHVMPGHALMVKALYEKEAKIIVFLLCAALAIIPVIAFLIYTVKKNKSDCYTAVDDQKSHQVRTLKRDEDRQIYSAVVFVMMKTDSGAISDAKAAERERIYAAVKDFGLDHARFEGVSLNEVLLPGPNLTNSLLGVLLRFREEPVAIIADIKQMFYCFLVQEEDRDVLRFLWFKNNNPEEEVVEYCMRVHVFGNSPSPAVATYGLRRAAQEGEKDFGSDVCHFITTDFYVDDALSKIASNKAEVMKAFPKEARAKGMELLDLAVDDLPIQRSLGVAWNMTRDTLTFNIPEPQKPFTRERGPFHHQQFVQSIGLSGTSDGPRQAPSPRTSLSRPLLPVSSDPEVQLILTPSMLLTQKIGTSPTPPGNFSDANPLQTQWKRVQALAEMFWARWRQEYLSTLQSRQKWHTKKSNLKEGDVVLLKDKQARKKRMVNGKSGQGLPKQ</sequence>
<protein>
    <submittedName>
        <fullName evidence="1">Uncharacterized protein</fullName>
    </submittedName>
</protein>
<reference evidence="1" key="1">
    <citation type="submission" date="2022-04" db="EMBL/GenBank/DDBJ databases">
        <title>Jade perch genome.</title>
        <authorList>
            <person name="Chao B."/>
        </authorList>
    </citation>
    <scope>NUCLEOTIDE SEQUENCE</scope>
    <source>
        <strain evidence="1">CB-2022</strain>
    </source>
</reference>
<comment type="caution">
    <text evidence="1">The sequence shown here is derived from an EMBL/GenBank/DDBJ whole genome shotgun (WGS) entry which is preliminary data.</text>
</comment>
<dbReference type="EMBL" id="CM041554">
    <property type="protein sequence ID" value="KAI3351107.1"/>
    <property type="molecule type" value="Genomic_DNA"/>
</dbReference>